<dbReference type="EMBL" id="NIBT01000004">
    <property type="protein sequence ID" value="PHM26088.1"/>
    <property type="molecule type" value="Genomic_DNA"/>
</dbReference>
<dbReference type="GO" id="GO:0046718">
    <property type="term" value="P:symbiont entry into host cell"/>
    <property type="evidence" value="ECO:0007669"/>
    <property type="project" value="InterPro"/>
</dbReference>
<accession>A0A2D0IW09</accession>
<dbReference type="Pfam" id="PF12571">
    <property type="entry name" value="Phage_tail_fib"/>
    <property type="match status" value="1"/>
</dbReference>
<dbReference type="AlphaFoldDB" id="A0A2D0IW09"/>
<dbReference type="Proteomes" id="UP000225605">
    <property type="component" value="Unassembled WGS sequence"/>
</dbReference>
<dbReference type="PANTHER" id="PTHR35191">
    <property type="entry name" value="PROPHAGE SIDE TAIL FIBER PROTEIN HOMOLOG STFQ-RELATED"/>
    <property type="match status" value="1"/>
</dbReference>
<evidence type="ECO:0000256" key="1">
    <source>
        <dbReference type="ARBA" id="ARBA00004328"/>
    </source>
</evidence>
<evidence type="ECO:0000256" key="2">
    <source>
        <dbReference type="ARBA" id="ARBA00022581"/>
    </source>
</evidence>
<dbReference type="InterPro" id="IPR051934">
    <property type="entry name" value="Phage_Tail_Fiber_Structural"/>
</dbReference>
<keyword evidence="2" id="KW-0945">Host-virus interaction</keyword>
<name>A0A2D0IW09_9GAMM</name>
<proteinExistence type="predicted"/>
<dbReference type="PANTHER" id="PTHR35191:SF1">
    <property type="entry name" value="PROPHAGE SIDE TAIL FIBER PROTEIN HOMOLOG STFQ-RELATED"/>
    <property type="match status" value="1"/>
</dbReference>
<evidence type="ECO:0000313" key="4">
    <source>
        <dbReference type="EMBL" id="PHM26088.1"/>
    </source>
</evidence>
<dbReference type="GO" id="GO:0019062">
    <property type="term" value="P:virion attachment to host cell"/>
    <property type="evidence" value="ECO:0007669"/>
    <property type="project" value="InterPro"/>
</dbReference>
<comment type="caution">
    <text evidence="4">The sequence shown here is derived from an EMBL/GenBank/DDBJ whole genome shotgun (WGS) entry which is preliminary data.</text>
</comment>
<evidence type="ECO:0000313" key="5">
    <source>
        <dbReference type="Proteomes" id="UP000225605"/>
    </source>
</evidence>
<dbReference type="Pfam" id="PF03406">
    <property type="entry name" value="Phage_fiber_2"/>
    <property type="match status" value="1"/>
</dbReference>
<organism evidence="4 5">
    <name type="scientific">Xenorhabdus ehlersii</name>
    <dbReference type="NCBI Taxonomy" id="290111"/>
    <lineage>
        <taxon>Bacteria</taxon>
        <taxon>Pseudomonadati</taxon>
        <taxon>Pseudomonadota</taxon>
        <taxon>Gammaproteobacteria</taxon>
        <taxon>Enterobacterales</taxon>
        <taxon>Morganellaceae</taxon>
        <taxon>Xenorhabdus</taxon>
    </lineage>
</organism>
<dbReference type="InterPro" id="IPR005068">
    <property type="entry name" value="Phage_lambda_Stf-r2"/>
</dbReference>
<comment type="subcellular location">
    <subcellularLocation>
        <location evidence="1">Virion</location>
    </subcellularLocation>
</comment>
<gene>
    <name evidence="4" type="ORF">Xehl_01150</name>
</gene>
<protein>
    <submittedName>
        <fullName evidence="4">Tail protein</fullName>
    </submittedName>
</protein>
<dbReference type="InterPro" id="IPR022225">
    <property type="entry name" value="Phage_tail_fibre_N"/>
</dbReference>
<feature type="domain" description="Phage tail fibre protein N-terminal" evidence="3">
    <location>
        <begin position="1"/>
        <end position="149"/>
    </location>
</feature>
<evidence type="ECO:0000259" key="3">
    <source>
        <dbReference type="Pfam" id="PF12571"/>
    </source>
</evidence>
<sequence>MSTKYFALLTQLGADKLANAAALGTKIEITHMAIGDGGGKLPTPDTKQTKLVNEKRRAAINTLSIDPKNTNQIIAEQVIPENEGGWWIREIGLFDKDGILIAVGNCAETYKPQLQEGSGRTQTIRMILIVSSANAVTLKVDPSVILATREYVDDSIKKHANSRNHPDATLQEKGFVILSSAVDSNSETHAATPKAVKAAYDFAKAADNNANGRVPVGRKVNGKALLADIALNAGDVGAYSKGETDTKVGEATKQANAANANANTRVPSTRKVNGKALSADIALNAADVGAYNTTQTDAKVSEAKSLANTANQNAANANNNANTRLEKNKNGSDIPNKNEFVKNLGLAGTVELAENALPRTGGIVDGSLAVKQWLSTFDRVYVASNNGFAGVELSDSRTSNTATLEMNGTGGVYISQKTNGQVNVNHIPKTNGILLNSADIIQSVGDSVSQVMSQKSVTDALDNRLEKSRNGADIPNKPEFVRNIGLVGTVKLAENALPRTGGVVDGSIAVKQWLSTYDRVYVAANNGFAGVELSDTRNKNTVTIEMNGAGGAIISQKTNGQVNVNHIPKTNGTLLNSADAEKYVTSLRLSTPREITTKIDEWLDFSTNEFVVGVRLSRTPGGGVWVIERLRVANLQIMRNGGWINVTQ</sequence>
<reference evidence="4 5" key="1">
    <citation type="journal article" date="2017" name="Nat. Microbiol.">
        <title>Natural product diversity associated with the nematode symbionts Photorhabdus and Xenorhabdus.</title>
        <authorList>
            <person name="Tobias N.J."/>
            <person name="Wolff H."/>
            <person name="Djahanschiri B."/>
            <person name="Grundmann F."/>
            <person name="Kronenwerth M."/>
            <person name="Shi Y.M."/>
            <person name="Simonyi S."/>
            <person name="Grun P."/>
            <person name="Shapiro-Ilan D."/>
            <person name="Pidot S.J."/>
            <person name="Stinear T.P."/>
            <person name="Ebersberger I."/>
            <person name="Bode H.B."/>
        </authorList>
    </citation>
    <scope>NUCLEOTIDE SEQUENCE [LARGE SCALE GENOMIC DNA]</scope>
    <source>
        <strain evidence="4 5">DSM 16337</strain>
    </source>
</reference>
<dbReference type="RefSeq" id="WP_244589799.1">
    <property type="nucleotide sequence ID" value="NZ_CAWNOJ010000053.1"/>
</dbReference>